<proteinExistence type="predicted"/>
<sequence>MAISQDHDKDWAKYLGRCFHPISDRECLDCIHPLTAEPQTIDKVRIRVNYYSSREEYDKSRNVNIDAGICTPFGILGLNTKYDKKTHESGRQNSSYYVYHCEVINYSVSGKQAGINHSVSEKLAGIKSKSSEKQAGIKSKPFEKLDGTKSKPSEKLDGTKSKPSEKLGGAKSKPSEKLAGIKSKPSANCYINSVTYGGYLRIIVEITKMHADVQLRDFAEVDVELTEIHSSINLFADFLHTKSGHHRYDTFQYQFLLEHSGQGETSHINADNIGAAVDEFISNVRHNRDKSAVLHYSYSPCSVDPGVIQINKKNYVFLHGIYDQIKSSCLPKTHPILSEMEELLKKLENADIVNQSQFDYHYARICDHHPELSSKLINFQFYTYVTKYEKIKEMPIHLLLLKVLDSARYNSNADDITKINTSLTRLEELCSRHCDGETDRKFKERVNKYVDYADEKLKYANNQIESDDASILSNRTYVENNTIESTFRLGYDVIHNTFYSRHKIMRFLSNDKYVNTAYQFEASHLFWAAFLPGLLLISPYFLWQELKDIRKKRLYSTKEFLENANVAYRHNLRRCKNLALGVYKENSVYIEDNVAEVSDYSVFSDRAKRNEDAQDFFESVKMIKTLRDLEINRFVIAVIGNTKVGKSTFLARLGLKTNARAGVHTTQLTPHKLGGVMFLDFPGNDDTDEVIRNEFLRNYRTVDMCIVISEINKASTDGVFSLINKLRIANDIPYLMLLNHCDRVIDDDERDEDEEFSVDAFTGIVNVKTDMVRKQFHKNGIKALKIYPTSFKRNVRDLAHYGVISVRGIMFVVKQLLDKERIPYNANQLFEHIGGYHEE</sequence>
<dbReference type="GO" id="GO:0005525">
    <property type="term" value="F:GTP binding"/>
    <property type="evidence" value="ECO:0007669"/>
    <property type="project" value="InterPro"/>
</dbReference>
<dbReference type="InterPro" id="IPR027417">
    <property type="entry name" value="P-loop_NTPase"/>
</dbReference>
<reference evidence="3" key="1">
    <citation type="journal article" date="2020" name="Fungal Divers.">
        <title>Resolving the Mortierellaceae phylogeny through synthesis of multi-gene phylogenetics and phylogenomics.</title>
        <authorList>
            <person name="Vandepol N."/>
            <person name="Liber J."/>
            <person name="Desiro A."/>
            <person name="Na H."/>
            <person name="Kennedy M."/>
            <person name="Barry K."/>
            <person name="Grigoriev I.V."/>
            <person name="Miller A.N."/>
            <person name="O'Donnell K."/>
            <person name="Stajich J.E."/>
            <person name="Bonito G."/>
        </authorList>
    </citation>
    <scope>NUCLEOTIDE SEQUENCE</scope>
    <source>
        <strain evidence="3">NVP60</strain>
    </source>
</reference>
<keyword evidence="4" id="KW-1185">Reference proteome</keyword>
<dbReference type="Pfam" id="PF01926">
    <property type="entry name" value="MMR_HSR1"/>
    <property type="match status" value="1"/>
</dbReference>
<protein>
    <recommendedName>
        <fullName evidence="2">G domain-containing protein</fullName>
    </recommendedName>
</protein>
<gene>
    <name evidence="3" type="ORF">BGZ97_004955</name>
</gene>
<feature type="region of interest" description="Disordered" evidence="1">
    <location>
        <begin position="126"/>
        <end position="178"/>
    </location>
</feature>
<comment type="caution">
    <text evidence="3">The sequence shown here is derived from an EMBL/GenBank/DDBJ whole genome shotgun (WGS) entry which is preliminary data.</text>
</comment>
<organism evidence="3 4">
    <name type="scientific">Linnemannia gamsii</name>
    <dbReference type="NCBI Taxonomy" id="64522"/>
    <lineage>
        <taxon>Eukaryota</taxon>
        <taxon>Fungi</taxon>
        <taxon>Fungi incertae sedis</taxon>
        <taxon>Mucoromycota</taxon>
        <taxon>Mortierellomycotina</taxon>
        <taxon>Mortierellomycetes</taxon>
        <taxon>Mortierellales</taxon>
        <taxon>Mortierellaceae</taxon>
        <taxon>Linnemannia</taxon>
    </lineage>
</organism>
<dbReference type="AlphaFoldDB" id="A0A9P6QV47"/>
<name>A0A9P6QV47_9FUNG</name>
<evidence type="ECO:0000259" key="2">
    <source>
        <dbReference type="Pfam" id="PF01926"/>
    </source>
</evidence>
<dbReference type="CDD" id="cd00882">
    <property type="entry name" value="Ras_like_GTPase"/>
    <property type="match status" value="1"/>
</dbReference>
<feature type="domain" description="G" evidence="2">
    <location>
        <begin position="636"/>
        <end position="739"/>
    </location>
</feature>
<dbReference type="SUPFAM" id="SSF52540">
    <property type="entry name" value="P-loop containing nucleoside triphosphate hydrolases"/>
    <property type="match status" value="1"/>
</dbReference>
<evidence type="ECO:0000256" key="1">
    <source>
        <dbReference type="SAM" id="MobiDB-lite"/>
    </source>
</evidence>
<evidence type="ECO:0000313" key="3">
    <source>
        <dbReference type="EMBL" id="KAG0294937.1"/>
    </source>
</evidence>
<evidence type="ECO:0000313" key="4">
    <source>
        <dbReference type="Proteomes" id="UP000823405"/>
    </source>
</evidence>
<dbReference type="Proteomes" id="UP000823405">
    <property type="component" value="Unassembled WGS sequence"/>
</dbReference>
<dbReference type="Gene3D" id="3.40.50.300">
    <property type="entry name" value="P-loop containing nucleotide triphosphate hydrolases"/>
    <property type="match status" value="1"/>
</dbReference>
<dbReference type="EMBL" id="JAAAIN010002283">
    <property type="protein sequence ID" value="KAG0294937.1"/>
    <property type="molecule type" value="Genomic_DNA"/>
</dbReference>
<dbReference type="InterPro" id="IPR006073">
    <property type="entry name" value="GTP-bd"/>
</dbReference>
<feature type="compositionally biased region" description="Basic and acidic residues" evidence="1">
    <location>
        <begin position="140"/>
        <end position="165"/>
    </location>
</feature>
<accession>A0A9P6QV47</accession>
<dbReference type="OrthoDB" id="2343555at2759"/>